<dbReference type="PRINTS" id="PR02008">
    <property type="entry name" value="RCMTFAMILY"/>
</dbReference>
<name>A0AAN9TQQ0_9HEMI</name>
<gene>
    <name evidence="14" type="ORF">V9T40_008045</name>
</gene>
<dbReference type="InterPro" id="IPR023267">
    <property type="entry name" value="RCMT"/>
</dbReference>
<comment type="caution">
    <text evidence="14">The sequence shown here is derived from an EMBL/GenBank/DDBJ whole genome shotgun (WGS) entry which is preliminary data.</text>
</comment>
<keyword evidence="15" id="KW-1185">Reference proteome</keyword>
<reference evidence="14 15" key="1">
    <citation type="submission" date="2024-03" db="EMBL/GenBank/DDBJ databases">
        <title>Adaptation during the transition from Ophiocordyceps entomopathogen to insect associate is accompanied by gene loss and intensified selection.</title>
        <authorList>
            <person name="Ward C.M."/>
            <person name="Onetto C.A."/>
            <person name="Borneman A.R."/>
        </authorList>
    </citation>
    <scope>NUCLEOTIDE SEQUENCE [LARGE SCALE GENOMIC DNA]</scope>
    <source>
        <strain evidence="14">AWRI1</strain>
        <tissue evidence="14">Single Adult Female</tissue>
    </source>
</reference>
<evidence type="ECO:0000256" key="1">
    <source>
        <dbReference type="ARBA" id="ARBA00004123"/>
    </source>
</evidence>
<organism evidence="14 15">
    <name type="scientific">Parthenolecanium corni</name>
    <dbReference type="NCBI Taxonomy" id="536013"/>
    <lineage>
        <taxon>Eukaryota</taxon>
        <taxon>Metazoa</taxon>
        <taxon>Ecdysozoa</taxon>
        <taxon>Arthropoda</taxon>
        <taxon>Hexapoda</taxon>
        <taxon>Insecta</taxon>
        <taxon>Pterygota</taxon>
        <taxon>Neoptera</taxon>
        <taxon>Paraneoptera</taxon>
        <taxon>Hemiptera</taxon>
        <taxon>Sternorrhyncha</taxon>
        <taxon>Coccoidea</taxon>
        <taxon>Coccidae</taxon>
        <taxon>Parthenolecanium</taxon>
    </lineage>
</organism>
<dbReference type="InterPro" id="IPR057285">
    <property type="entry name" value="Pre-PUA_NSUN2"/>
</dbReference>
<evidence type="ECO:0000313" key="14">
    <source>
        <dbReference type="EMBL" id="KAK7602456.1"/>
    </source>
</evidence>
<dbReference type="GO" id="GO:0030488">
    <property type="term" value="P:tRNA methylation"/>
    <property type="evidence" value="ECO:0007669"/>
    <property type="project" value="UniProtKB-ARBA"/>
</dbReference>
<dbReference type="InterPro" id="IPR057286">
    <property type="entry name" value="PUA_NSUN2"/>
</dbReference>
<dbReference type="PROSITE" id="PS01153">
    <property type="entry name" value="NOL1_NOP2_SUN"/>
    <property type="match status" value="1"/>
</dbReference>
<dbReference type="InterPro" id="IPR018314">
    <property type="entry name" value="RsmB/NOL1/NOP2-like_CS"/>
</dbReference>
<dbReference type="PANTHER" id="PTHR22808:SF1">
    <property type="entry name" value="RNA CYTOSINE-C(5)-METHYLTRANSFERASE NSUN2-RELATED"/>
    <property type="match status" value="1"/>
</dbReference>
<feature type="binding site" evidence="11">
    <location>
        <position position="247"/>
    </location>
    <ligand>
        <name>S-adenosyl-L-methionine</name>
        <dbReference type="ChEBI" id="CHEBI:59789"/>
    </ligand>
</feature>
<dbReference type="PROSITE" id="PS51686">
    <property type="entry name" value="SAM_MT_RSMB_NOP"/>
    <property type="match status" value="1"/>
</dbReference>
<keyword evidence="6 11" id="KW-0808">Transferase</keyword>
<evidence type="ECO:0000256" key="8">
    <source>
        <dbReference type="ARBA" id="ARBA00022694"/>
    </source>
</evidence>
<accession>A0AAN9TQQ0</accession>
<dbReference type="PANTHER" id="PTHR22808">
    <property type="entry name" value="NCL1 YEAST -RELATED NOL1/NOP2/FMU SUN DOMAIN-CONTAINING"/>
    <property type="match status" value="1"/>
</dbReference>
<evidence type="ECO:0000256" key="2">
    <source>
        <dbReference type="ARBA" id="ARBA00007494"/>
    </source>
</evidence>
<evidence type="ECO:0000256" key="5">
    <source>
        <dbReference type="ARBA" id="ARBA00022603"/>
    </source>
</evidence>
<comment type="similarity">
    <text evidence="2 11">Belongs to the class I-like SAM-binding methyltransferase superfamily. RsmB/NOP family.</text>
</comment>
<keyword evidence="7 11" id="KW-0949">S-adenosyl-L-methionine</keyword>
<feature type="compositionally biased region" description="Acidic residues" evidence="12">
    <location>
        <begin position="694"/>
        <end position="703"/>
    </location>
</feature>
<dbReference type="AlphaFoldDB" id="A0AAN9TQQ0"/>
<evidence type="ECO:0000256" key="9">
    <source>
        <dbReference type="ARBA" id="ARBA00022884"/>
    </source>
</evidence>
<evidence type="ECO:0000256" key="3">
    <source>
        <dbReference type="ARBA" id="ARBA00012629"/>
    </source>
</evidence>
<dbReference type="GO" id="GO:0016428">
    <property type="term" value="F:tRNA (cytidine-5-)-methyltransferase activity"/>
    <property type="evidence" value="ECO:0007669"/>
    <property type="project" value="InterPro"/>
</dbReference>
<dbReference type="Pfam" id="PF25376">
    <property type="entry name" value="Pre-PUA_NSUN2"/>
    <property type="match status" value="1"/>
</dbReference>
<dbReference type="InterPro" id="IPR001678">
    <property type="entry name" value="MeTrfase_RsmB-F_NOP2_dom"/>
</dbReference>
<comment type="subcellular location">
    <subcellularLocation>
        <location evidence="1">Nucleus</location>
    </subcellularLocation>
</comment>
<feature type="region of interest" description="Disordered" evidence="12">
    <location>
        <begin position="674"/>
        <end position="703"/>
    </location>
</feature>
<proteinExistence type="inferred from homology"/>
<evidence type="ECO:0000256" key="7">
    <source>
        <dbReference type="ARBA" id="ARBA00022691"/>
    </source>
</evidence>
<feature type="domain" description="SAM-dependent MTase RsmB/NOP-type" evidence="13">
    <location>
        <begin position="70"/>
        <end position="435"/>
    </location>
</feature>
<dbReference type="SUPFAM" id="SSF53335">
    <property type="entry name" value="S-adenosyl-L-methionine-dependent methyltransferases"/>
    <property type="match status" value="1"/>
</dbReference>
<evidence type="ECO:0000256" key="12">
    <source>
        <dbReference type="SAM" id="MobiDB-lite"/>
    </source>
</evidence>
<dbReference type="InterPro" id="IPR049560">
    <property type="entry name" value="MeTrfase_RsmB-F_NOP2_cat"/>
</dbReference>
<protein>
    <recommendedName>
        <fullName evidence="3">tRNA (cytosine(34)-C(5))-methyltransferase</fullName>
        <ecNumber evidence="3">2.1.1.203</ecNumber>
    </recommendedName>
</protein>
<evidence type="ECO:0000313" key="15">
    <source>
        <dbReference type="Proteomes" id="UP001367676"/>
    </source>
</evidence>
<dbReference type="GO" id="GO:0000049">
    <property type="term" value="F:tRNA binding"/>
    <property type="evidence" value="ECO:0007669"/>
    <property type="project" value="UniProtKB-KW"/>
</dbReference>
<dbReference type="Proteomes" id="UP001367676">
    <property type="component" value="Unassembled WGS sequence"/>
</dbReference>
<keyword evidence="8" id="KW-0819">tRNA processing</keyword>
<dbReference type="GO" id="GO:0005737">
    <property type="term" value="C:cytoplasm"/>
    <property type="evidence" value="ECO:0007669"/>
    <property type="project" value="TreeGrafter"/>
</dbReference>
<keyword evidence="9 11" id="KW-0694">RNA-binding</keyword>
<keyword evidence="5 11" id="KW-0489">Methyltransferase</keyword>
<dbReference type="InterPro" id="IPR029063">
    <property type="entry name" value="SAM-dependent_MTases_sf"/>
</dbReference>
<dbReference type="EMBL" id="JBBCAQ010000008">
    <property type="protein sequence ID" value="KAK7602456.1"/>
    <property type="molecule type" value="Genomic_DNA"/>
</dbReference>
<evidence type="ECO:0000256" key="6">
    <source>
        <dbReference type="ARBA" id="ARBA00022679"/>
    </source>
</evidence>
<evidence type="ECO:0000259" key="13">
    <source>
        <dbReference type="PROSITE" id="PS51686"/>
    </source>
</evidence>
<keyword evidence="10" id="KW-0539">Nucleus</keyword>
<dbReference type="Pfam" id="PF25378">
    <property type="entry name" value="PUA_NSUN2"/>
    <property type="match status" value="1"/>
</dbReference>
<dbReference type="Pfam" id="PF01189">
    <property type="entry name" value="Methyltr_RsmB-F"/>
    <property type="match status" value="1"/>
</dbReference>
<sequence>MFDRKIISLRTPYTHSPYLMPVHNSKLKKQKHNSNQDRRTNYLDIVRENEDFEKYYKTQNICPPEEWDELKKHLQLNLPTGFRITSFPRYEAQALLSLVKSTFFKDLFSVQNAESDSTKPLALPWYPDQYGWQIQITRNDIRKSEVYFRLHNFLNSETKSGNISRQEVVSMIPPILLNVESHHKVLDMCAAPGSKTAQLIEQLHSTCEDAVPTGIVVANDIDNQRCYMLVHQAKRLNSPCAIIVNHDAAVMPNFVVNEKNDQSSILKFDRILCDVPCSGDGTMRKNPDIWTKWNAANGNNLHGVQIRILKRGLEMLEIGGRLVYSTCSLNPIENEAVIHRLLVDAADSVQLVDVSASLPGLKFTSGLSHWRPASKDLVFYDKYEDVPEKWRTVVRPFMFPPSREEAFKFNLDRCIRILPHQQNTGGFFVAVLTKSKPLPWEAQITPKSESETIGDVESNCLQEKRRPKKRVKLGYKEDPFVFFSDDEDVWKSIRDFYDAQTNNVLPSCLFTRCLTGKKKNIYVCSPLMQKILTDNQNNIKIINSGVRLFVRCDKKTMGCAFRLAQEGVLNMQSFFGSKRLIRVARKDFVNMLMHSDPAHPLGIEELDEETQEKLKNFDTGSCIIQLLDETLPFYIAGWRGTRSLRAYIALDDSIHYLRILGEDVSAFDVNKFKKIENDPEPNENGENSKKNCEDDVDDETSDA</sequence>
<dbReference type="EC" id="2.1.1.203" evidence="3"/>
<feature type="binding site" evidence="11">
    <location>
        <begin position="189"/>
        <end position="195"/>
    </location>
    <ligand>
        <name>S-adenosyl-L-methionine</name>
        <dbReference type="ChEBI" id="CHEBI:59789"/>
    </ligand>
</feature>
<dbReference type="InterPro" id="IPR023270">
    <property type="entry name" value="RCMT_NCL1"/>
</dbReference>
<feature type="active site" description="Nucleophile" evidence="11">
    <location>
        <position position="327"/>
    </location>
</feature>
<dbReference type="Gene3D" id="3.40.50.150">
    <property type="entry name" value="Vaccinia Virus protein VP39"/>
    <property type="match status" value="1"/>
</dbReference>
<dbReference type="GO" id="GO:0005634">
    <property type="term" value="C:nucleus"/>
    <property type="evidence" value="ECO:0007669"/>
    <property type="project" value="UniProtKB-SubCell"/>
</dbReference>
<evidence type="ECO:0000256" key="4">
    <source>
        <dbReference type="ARBA" id="ARBA00022555"/>
    </source>
</evidence>
<feature type="binding site" evidence="11">
    <location>
        <position position="274"/>
    </location>
    <ligand>
        <name>S-adenosyl-L-methionine</name>
        <dbReference type="ChEBI" id="CHEBI:59789"/>
    </ligand>
</feature>
<keyword evidence="4" id="KW-0820">tRNA-binding</keyword>
<dbReference type="PRINTS" id="PR02011">
    <property type="entry name" value="RCMTNCL1"/>
</dbReference>
<evidence type="ECO:0000256" key="10">
    <source>
        <dbReference type="ARBA" id="ARBA00023242"/>
    </source>
</evidence>
<evidence type="ECO:0000256" key="11">
    <source>
        <dbReference type="PROSITE-ProRule" id="PRU01023"/>
    </source>
</evidence>
<feature type="binding site" evidence="11">
    <location>
        <position position="220"/>
    </location>
    <ligand>
        <name>S-adenosyl-L-methionine</name>
        <dbReference type="ChEBI" id="CHEBI:59789"/>
    </ligand>
</feature>